<reference evidence="1" key="1">
    <citation type="submission" date="2023-04" db="EMBL/GenBank/DDBJ databases">
        <title>A chromosome-level genome assembly of the parasitoid wasp Eretmocerus hayati.</title>
        <authorList>
            <person name="Zhong Y."/>
            <person name="Liu S."/>
            <person name="Liu Y."/>
        </authorList>
    </citation>
    <scope>NUCLEOTIDE SEQUENCE</scope>
    <source>
        <strain evidence="1">ZJU_SS_LIU_2023</strain>
    </source>
</reference>
<name>A0ACC2NJK2_9HYME</name>
<keyword evidence="2" id="KW-1185">Reference proteome</keyword>
<dbReference type="Proteomes" id="UP001239111">
    <property type="component" value="Chromosome 3"/>
</dbReference>
<sequence length="109" mass="12380">MSFLYVSIQSSNHAWTNYSITITMGNILRKFVSKEVLFKYTAIKGSATSSKETENSVDKNSFEPLQFCKYIFGFIRVHRGKKFKTTCLDGELKTGLSSVFGNAKKWKST</sequence>
<accession>A0ACC2NJK2</accession>
<protein>
    <submittedName>
        <fullName evidence="1">Uncharacterized protein</fullName>
    </submittedName>
</protein>
<dbReference type="EMBL" id="CM056743">
    <property type="protein sequence ID" value="KAJ8671237.1"/>
    <property type="molecule type" value="Genomic_DNA"/>
</dbReference>
<comment type="caution">
    <text evidence="1">The sequence shown here is derived from an EMBL/GenBank/DDBJ whole genome shotgun (WGS) entry which is preliminary data.</text>
</comment>
<evidence type="ECO:0000313" key="2">
    <source>
        <dbReference type="Proteomes" id="UP001239111"/>
    </source>
</evidence>
<proteinExistence type="predicted"/>
<evidence type="ECO:0000313" key="1">
    <source>
        <dbReference type="EMBL" id="KAJ8671237.1"/>
    </source>
</evidence>
<gene>
    <name evidence="1" type="ORF">QAD02_002496</name>
</gene>
<organism evidence="1 2">
    <name type="scientific">Eretmocerus hayati</name>
    <dbReference type="NCBI Taxonomy" id="131215"/>
    <lineage>
        <taxon>Eukaryota</taxon>
        <taxon>Metazoa</taxon>
        <taxon>Ecdysozoa</taxon>
        <taxon>Arthropoda</taxon>
        <taxon>Hexapoda</taxon>
        <taxon>Insecta</taxon>
        <taxon>Pterygota</taxon>
        <taxon>Neoptera</taxon>
        <taxon>Endopterygota</taxon>
        <taxon>Hymenoptera</taxon>
        <taxon>Apocrita</taxon>
        <taxon>Proctotrupomorpha</taxon>
        <taxon>Chalcidoidea</taxon>
        <taxon>Aphelinidae</taxon>
        <taxon>Aphelininae</taxon>
        <taxon>Eretmocerus</taxon>
    </lineage>
</organism>